<evidence type="ECO:0000313" key="2">
    <source>
        <dbReference type="Proteomes" id="UP001283361"/>
    </source>
</evidence>
<evidence type="ECO:0000313" key="1">
    <source>
        <dbReference type="EMBL" id="KAK3714612.1"/>
    </source>
</evidence>
<accession>A0AAE0XUV8</accession>
<keyword evidence="2" id="KW-1185">Reference proteome</keyword>
<sequence length="122" mass="13770">MDFPFTRLIRVQLVRCVQPPPAEEIDPRKVQIQRSLCTASSLVVERRGPRSDTPTLALSLKDFFRPSSVLALPCLDGIALRAIIRIKRAITVDQPFLMRCDLSILSFTLTLPYAVLHLLDKV</sequence>
<organism evidence="1 2">
    <name type="scientific">Elysia crispata</name>
    <name type="common">lettuce slug</name>
    <dbReference type="NCBI Taxonomy" id="231223"/>
    <lineage>
        <taxon>Eukaryota</taxon>
        <taxon>Metazoa</taxon>
        <taxon>Spiralia</taxon>
        <taxon>Lophotrochozoa</taxon>
        <taxon>Mollusca</taxon>
        <taxon>Gastropoda</taxon>
        <taxon>Heterobranchia</taxon>
        <taxon>Euthyneura</taxon>
        <taxon>Panpulmonata</taxon>
        <taxon>Sacoglossa</taxon>
        <taxon>Placobranchoidea</taxon>
        <taxon>Plakobranchidae</taxon>
        <taxon>Elysia</taxon>
    </lineage>
</organism>
<comment type="caution">
    <text evidence="1">The sequence shown here is derived from an EMBL/GenBank/DDBJ whole genome shotgun (WGS) entry which is preliminary data.</text>
</comment>
<dbReference type="AlphaFoldDB" id="A0AAE0XUV8"/>
<gene>
    <name evidence="1" type="ORF">RRG08_020868</name>
</gene>
<protein>
    <submittedName>
        <fullName evidence="1">Uncharacterized protein</fullName>
    </submittedName>
</protein>
<reference evidence="1" key="1">
    <citation type="journal article" date="2023" name="G3 (Bethesda)">
        <title>A reference genome for the long-term kleptoplast-retaining sea slug Elysia crispata morphotype clarki.</title>
        <authorList>
            <person name="Eastman K.E."/>
            <person name="Pendleton A.L."/>
            <person name="Shaikh M.A."/>
            <person name="Suttiyut T."/>
            <person name="Ogas R."/>
            <person name="Tomko P."/>
            <person name="Gavelis G."/>
            <person name="Widhalm J.R."/>
            <person name="Wisecaver J.H."/>
        </authorList>
    </citation>
    <scope>NUCLEOTIDE SEQUENCE</scope>
    <source>
        <strain evidence="1">ECLA1</strain>
    </source>
</reference>
<proteinExistence type="predicted"/>
<name>A0AAE0XUV8_9GAST</name>
<dbReference type="EMBL" id="JAWDGP010007534">
    <property type="protein sequence ID" value="KAK3714612.1"/>
    <property type="molecule type" value="Genomic_DNA"/>
</dbReference>
<dbReference type="Proteomes" id="UP001283361">
    <property type="component" value="Unassembled WGS sequence"/>
</dbReference>